<dbReference type="Proteomes" id="UP000276133">
    <property type="component" value="Unassembled WGS sequence"/>
</dbReference>
<reference evidence="1 2" key="1">
    <citation type="journal article" date="2018" name="Sci. Rep.">
        <title>Genomic signatures of local adaptation to the degree of environmental predictability in rotifers.</title>
        <authorList>
            <person name="Franch-Gras L."/>
            <person name="Hahn C."/>
            <person name="Garcia-Roger E.M."/>
            <person name="Carmona M.J."/>
            <person name="Serra M."/>
            <person name="Gomez A."/>
        </authorList>
    </citation>
    <scope>NUCLEOTIDE SEQUENCE [LARGE SCALE GENOMIC DNA]</scope>
    <source>
        <strain evidence="1">HYR1</strain>
    </source>
</reference>
<proteinExistence type="predicted"/>
<dbReference type="EMBL" id="REGN01000700">
    <property type="protein sequence ID" value="RNA39855.1"/>
    <property type="molecule type" value="Genomic_DNA"/>
</dbReference>
<evidence type="ECO:0000313" key="1">
    <source>
        <dbReference type="EMBL" id="RNA39855.1"/>
    </source>
</evidence>
<keyword evidence="2" id="KW-1185">Reference proteome</keyword>
<organism evidence="1 2">
    <name type="scientific">Brachionus plicatilis</name>
    <name type="common">Marine rotifer</name>
    <name type="synonym">Brachionus muelleri</name>
    <dbReference type="NCBI Taxonomy" id="10195"/>
    <lineage>
        <taxon>Eukaryota</taxon>
        <taxon>Metazoa</taxon>
        <taxon>Spiralia</taxon>
        <taxon>Gnathifera</taxon>
        <taxon>Rotifera</taxon>
        <taxon>Eurotatoria</taxon>
        <taxon>Monogononta</taxon>
        <taxon>Pseudotrocha</taxon>
        <taxon>Ploima</taxon>
        <taxon>Brachionidae</taxon>
        <taxon>Brachionus</taxon>
    </lineage>
</organism>
<evidence type="ECO:0000313" key="2">
    <source>
        <dbReference type="Proteomes" id="UP000276133"/>
    </source>
</evidence>
<dbReference type="AlphaFoldDB" id="A0A3M7SVZ3"/>
<protein>
    <submittedName>
        <fullName evidence="1">Uncharacterized protein</fullName>
    </submittedName>
</protein>
<gene>
    <name evidence="1" type="ORF">BpHYR1_044394</name>
</gene>
<comment type="caution">
    <text evidence="1">The sequence shown here is derived from an EMBL/GenBank/DDBJ whole genome shotgun (WGS) entry which is preliminary data.</text>
</comment>
<accession>A0A3M7SVZ3</accession>
<name>A0A3M7SVZ3_BRAPC</name>
<sequence length="104" mass="11898">MGIFYNLEEILTYQVEILMSMFDMKFSFNFLKNKEQNPYGQYRLRKLIKIINFFSCVYLSSHTVSRYPLIFSSGLGTGNGMIATQQSAAKKSNGTSDLLDITID</sequence>